<dbReference type="STRING" id="1317117.ATO7_11968"/>
<gene>
    <name evidence="1" type="ORF">ATO7_11968</name>
</gene>
<keyword evidence="2" id="KW-1185">Reference proteome</keyword>
<evidence type="ECO:0000313" key="1">
    <source>
        <dbReference type="EMBL" id="ORE86009.1"/>
    </source>
</evidence>
<evidence type="ECO:0008006" key="3">
    <source>
        <dbReference type="Google" id="ProtNLM"/>
    </source>
</evidence>
<dbReference type="Proteomes" id="UP000192342">
    <property type="component" value="Unassembled WGS sequence"/>
</dbReference>
<organism evidence="1 2">
    <name type="scientific">Oceanococcus atlanticus</name>
    <dbReference type="NCBI Taxonomy" id="1317117"/>
    <lineage>
        <taxon>Bacteria</taxon>
        <taxon>Pseudomonadati</taxon>
        <taxon>Pseudomonadota</taxon>
        <taxon>Gammaproteobacteria</taxon>
        <taxon>Chromatiales</taxon>
        <taxon>Oceanococcaceae</taxon>
        <taxon>Oceanococcus</taxon>
    </lineage>
</organism>
<proteinExistence type="predicted"/>
<protein>
    <recommendedName>
        <fullName evidence="3">Lipoprotein</fullName>
    </recommendedName>
</protein>
<name>A0A1Y1SBK3_9GAMM</name>
<reference evidence="1 2" key="1">
    <citation type="submission" date="2013-04" db="EMBL/GenBank/DDBJ databases">
        <title>Oceanococcus atlanticus 22II-S10r2 Genome Sequencing.</title>
        <authorList>
            <person name="Lai Q."/>
            <person name="Li G."/>
            <person name="Shao Z."/>
        </authorList>
    </citation>
    <scope>NUCLEOTIDE SEQUENCE [LARGE SCALE GENOMIC DNA]</scope>
    <source>
        <strain evidence="1 2">22II-S10r2</strain>
    </source>
</reference>
<dbReference type="AlphaFoldDB" id="A0A1Y1SBK3"/>
<accession>A0A1Y1SBK3</accession>
<dbReference type="EMBL" id="AQQV01000003">
    <property type="protein sequence ID" value="ORE86009.1"/>
    <property type="molecule type" value="Genomic_DNA"/>
</dbReference>
<sequence>MLMVLATVLAACATATPYQSMQRGEGYSDQKLESNRYRIRFAGNRLTDKDTVQNYLLFRAAEITLDNSHDYFVTVSLETDSETTQQQSFSFGTGFGHWYWHPFGGVGVTTTTASTEYVAEAHIMTFKGEKPAENLNAFDAREVIRNLQTQIVRPEKK</sequence>
<dbReference type="NCBIfam" id="NF047637">
    <property type="entry name" value="lipo_CC0125"/>
    <property type="match status" value="1"/>
</dbReference>
<comment type="caution">
    <text evidence="1">The sequence shown here is derived from an EMBL/GenBank/DDBJ whole genome shotgun (WGS) entry which is preliminary data.</text>
</comment>
<evidence type="ECO:0000313" key="2">
    <source>
        <dbReference type="Proteomes" id="UP000192342"/>
    </source>
</evidence>